<feature type="domain" description="HPr" evidence="6">
    <location>
        <begin position="1"/>
        <end position="86"/>
    </location>
</feature>
<dbReference type="InterPro" id="IPR000032">
    <property type="entry name" value="HPr-like"/>
</dbReference>
<evidence type="ECO:0000256" key="2">
    <source>
        <dbReference type="ARBA" id="ARBA00004496"/>
    </source>
</evidence>
<dbReference type="PRINTS" id="PR00107">
    <property type="entry name" value="PHOSPHOCPHPR"/>
</dbReference>
<evidence type="ECO:0000259" key="6">
    <source>
        <dbReference type="PROSITE" id="PS51350"/>
    </source>
</evidence>
<keyword evidence="8" id="KW-1185">Reference proteome</keyword>
<dbReference type="GO" id="GO:0005737">
    <property type="term" value="C:cytoplasm"/>
    <property type="evidence" value="ECO:0007669"/>
    <property type="project" value="UniProtKB-SubCell"/>
</dbReference>
<evidence type="ECO:0000313" key="8">
    <source>
        <dbReference type="Proteomes" id="UP000242850"/>
    </source>
</evidence>
<dbReference type="Proteomes" id="UP000242850">
    <property type="component" value="Unassembled WGS sequence"/>
</dbReference>
<comment type="subcellular location">
    <subcellularLocation>
        <location evidence="2">Cytoplasm</location>
    </subcellularLocation>
</comment>
<evidence type="ECO:0000256" key="3">
    <source>
        <dbReference type="ARBA" id="ARBA00020422"/>
    </source>
</evidence>
<dbReference type="Gene3D" id="3.30.1340.10">
    <property type="entry name" value="HPr-like"/>
    <property type="match status" value="1"/>
</dbReference>
<gene>
    <name evidence="7" type="ORF">SAMN05660865_01247</name>
</gene>
<dbReference type="GO" id="GO:0009401">
    <property type="term" value="P:phosphoenolpyruvate-dependent sugar phosphotransferase system"/>
    <property type="evidence" value="ECO:0007669"/>
    <property type="project" value="UniProtKB-KW"/>
</dbReference>
<organism evidence="7 8">
    <name type="scientific">Caloramator fervidus</name>
    <dbReference type="NCBI Taxonomy" id="29344"/>
    <lineage>
        <taxon>Bacteria</taxon>
        <taxon>Bacillati</taxon>
        <taxon>Bacillota</taxon>
        <taxon>Clostridia</taxon>
        <taxon>Eubacteriales</taxon>
        <taxon>Clostridiaceae</taxon>
        <taxon>Caloramator</taxon>
    </lineage>
</organism>
<dbReference type="AlphaFoldDB" id="A0A1H5VL38"/>
<evidence type="ECO:0000313" key="7">
    <source>
        <dbReference type="EMBL" id="SEF88065.1"/>
    </source>
</evidence>
<dbReference type="Pfam" id="PF00381">
    <property type="entry name" value="PTS-HPr"/>
    <property type="match status" value="1"/>
</dbReference>
<evidence type="ECO:0000256" key="5">
    <source>
        <dbReference type="ARBA" id="ARBA00022683"/>
    </source>
</evidence>
<keyword evidence="4" id="KW-0963">Cytoplasm</keyword>
<dbReference type="PANTHER" id="PTHR33705">
    <property type="entry name" value="PHOSPHOCARRIER PROTEIN HPR"/>
    <property type="match status" value="1"/>
</dbReference>
<dbReference type="SUPFAM" id="SSF55594">
    <property type="entry name" value="HPr-like"/>
    <property type="match status" value="1"/>
</dbReference>
<proteinExistence type="predicted"/>
<dbReference type="CDD" id="cd00367">
    <property type="entry name" value="PTS-HPr_like"/>
    <property type="match status" value="1"/>
</dbReference>
<comment type="function">
    <text evidence="1">General (non sugar-specific) component of the phosphoenolpyruvate-dependent sugar phosphotransferase system (sugar PTS). This major carbohydrate active-transport system catalyzes the phosphorylation of incoming sugar substrates concomitantly with their translocation across the cell membrane. The phosphoryl group from phosphoenolpyruvate (PEP) is transferred to the phosphoryl carrier protein HPr by enzyme I. Phospho-HPr then transfers it to the PTS EIIA domain.</text>
</comment>
<dbReference type="InterPro" id="IPR001020">
    <property type="entry name" value="PTS_HPr_His_P_site"/>
</dbReference>
<dbReference type="InterPro" id="IPR050399">
    <property type="entry name" value="HPr"/>
</dbReference>
<protein>
    <recommendedName>
        <fullName evidence="3">Phosphocarrier protein HPr</fullName>
    </recommendedName>
</protein>
<dbReference type="InterPro" id="IPR035895">
    <property type="entry name" value="HPr-like_sf"/>
</dbReference>
<dbReference type="InterPro" id="IPR002114">
    <property type="entry name" value="PTS_HPr_Ser_P_site"/>
</dbReference>
<dbReference type="OrthoDB" id="9809047at2"/>
<sequence>MIERKVIIKNPTGLHARPASLLVKEANKFKSEIMINKGGKDVNAKSILSVLSLGVSNGDEIIIKANGEDEKEAMDAIINLIETFVE</sequence>
<reference evidence="8" key="1">
    <citation type="submission" date="2016-10" db="EMBL/GenBank/DDBJ databases">
        <authorList>
            <person name="Varghese N."/>
            <person name="Submissions S."/>
        </authorList>
    </citation>
    <scope>NUCLEOTIDE SEQUENCE [LARGE SCALE GENOMIC DNA]</scope>
    <source>
        <strain evidence="8">DSM 5463</strain>
    </source>
</reference>
<dbReference type="RefSeq" id="WP_103896198.1">
    <property type="nucleotide sequence ID" value="NZ_FNUK01000014.1"/>
</dbReference>
<dbReference type="EMBL" id="FNUK01000014">
    <property type="protein sequence ID" value="SEF88065.1"/>
    <property type="molecule type" value="Genomic_DNA"/>
</dbReference>
<evidence type="ECO:0000256" key="1">
    <source>
        <dbReference type="ARBA" id="ARBA00003681"/>
    </source>
</evidence>
<dbReference type="PROSITE" id="PS00589">
    <property type="entry name" value="PTS_HPR_SER"/>
    <property type="match status" value="1"/>
</dbReference>
<dbReference type="PANTHER" id="PTHR33705:SF2">
    <property type="entry name" value="PHOSPHOCARRIER PROTEIN NPR"/>
    <property type="match status" value="1"/>
</dbReference>
<evidence type="ECO:0000256" key="4">
    <source>
        <dbReference type="ARBA" id="ARBA00022490"/>
    </source>
</evidence>
<accession>A0A1H5VL38</accession>
<dbReference type="PROSITE" id="PS00369">
    <property type="entry name" value="PTS_HPR_HIS"/>
    <property type="match status" value="1"/>
</dbReference>
<keyword evidence="5" id="KW-0598">Phosphotransferase system</keyword>
<dbReference type="NCBIfam" id="TIGR01003">
    <property type="entry name" value="PTS_HPr_family"/>
    <property type="match status" value="1"/>
</dbReference>
<dbReference type="PROSITE" id="PS51350">
    <property type="entry name" value="PTS_HPR_DOM"/>
    <property type="match status" value="1"/>
</dbReference>
<name>A0A1H5VL38_9CLOT</name>